<dbReference type="InterPro" id="IPR036291">
    <property type="entry name" value="NAD(P)-bd_dom_sf"/>
</dbReference>
<dbReference type="PANTHER" id="PTHR43157:SF31">
    <property type="entry name" value="PHOSPHATIDYLINOSITOL-GLYCAN BIOSYNTHESIS CLASS F PROTEIN"/>
    <property type="match status" value="1"/>
</dbReference>
<dbReference type="SUPFAM" id="SSF51735">
    <property type="entry name" value="NAD(P)-binding Rossmann-fold domains"/>
    <property type="match status" value="1"/>
</dbReference>
<dbReference type="InterPro" id="IPR002347">
    <property type="entry name" value="SDR_fam"/>
</dbReference>
<dbReference type="AlphaFoldDB" id="A0A0D2XY54"/>
<evidence type="ECO:0000256" key="1">
    <source>
        <dbReference type="ARBA" id="ARBA00023002"/>
    </source>
</evidence>
<dbReference type="Proteomes" id="UP000002489">
    <property type="component" value="Unassembled WGS sequence"/>
</dbReference>
<reference evidence="3" key="1">
    <citation type="journal article" date="2012" name="Mol. Plant Microbe Interact.">
        <title>A highly conserved effector in Fusarium oxysporum is required for full virulence on Arabidopsis.</title>
        <authorList>
            <person name="Thatcher L.F."/>
            <person name="Gardiner D.M."/>
            <person name="Kazan K."/>
            <person name="Manners J."/>
        </authorList>
    </citation>
    <scope>NUCLEOTIDE SEQUENCE [LARGE SCALE GENOMIC DNA]</scope>
    <source>
        <strain evidence="3">Fo5176</strain>
    </source>
</reference>
<dbReference type="GO" id="GO:0016491">
    <property type="term" value="F:oxidoreductase activity"/>
    <property type="evidence" value="ECO:0007669"/>
    <property type="project" value="UniProtKB-KW"/>
</dbReference>
<dbReference type="PRINTS" id="PR00081">
    <property type="entry name" value="GDHRDH"/>
</dbReference>
<dbReference type="PANTHER" id="PTHR43157">
    <property type="entry name" value="PHOSPHATIDYLINOSITOL-GLYCAN BIOSYNTHESIS CLASS F PROTEIN-RELATED"/>
    <property type="match status" value="1"/>
</dbReference>
<protein>
    <submittedName>
        <fullName evidence="2">Uncharacterized protein</fullName>
    </submittedName>
</protein>
<keyword evidence="1" id="KW-0560">Oxidoreductase</keyword>
<organism evidence="2 3">
    <name type="scientific">Fusarium oxysporum (strain Fo5176)</name>
    <name type="common">Fusarium vascular wilt</name>
    <dbReference type="NCBI Taxonomy" id="660025"/>
    <lineage>
        <taxon>Eukaryota</taxon>
        <taxon>Fungi</taxon>
        <taxon>Dikarya</taxon>
        <taxon>Ascomycota</taxon>
        <taxon>Pezizomycotina</taxon>
        <taxon>Sordariomycetes</taxon>
        <taxon>Hypocreomycetidae</taxon>
        <taxon>Hypocreales</taxon>
        <taxon>Nectriaceae</taxon>
        <taxon>Fusarium</taxon>
        <taxon>Fusarium oxysporum species complex</taxon>
    </lineage>
</organism>
<reference evidence="2" key="2">
    <citation type="submission" date="2025-08" db="UniProtKB">
        <authorList>
            <consortium name="EnsemblFungi"/>
        </authorList>
    </citation>
    <scope>IDENTIFICATION</scope>
    <source>
        <strain evidence="2">4287 / CBS 123668 / FGSC 9935 / NRRL 34936</strain>
    </source>
</reference>
<dbReference type="Gene3D" id="3.40.50.720">
    <property type="entry name" value="NAD(P)-binding Rossmann-like Domain"/>
    <property type="match status" value="1"/>
</dbReference>
<dbReference type="Pfam" id="PF00106">
    <property type="entry name" value="adh_short"/>
    <property type="match status" value="1"/>
</dbReference>
<evidence type="ECO:0000313" key="3">
    <source>
        <dbReference type="Proteomes" id="UP000002489"/>
    </source>
</evidence>
<accession>A0A0D2XY54</accession>
<gene>
    <name evidence="2" type="primary">28950522</name>
</gene>
<dbReference type="VEuPathDB" id="FungiDB:FOXG_08925"/>
<proteinExistence type="predicted"/>
<dbReference type="EnsemblFungi" id="FOXG_08925T0">
    <property type="protein sequence ID" value="FOXG_08925P0"/>
    <property type="gene ID" value="FOXG_08925"/>
</dbReference>
<dbReference type="STRING" id="426428.A0A0D2XY54"/>
<evidence type="ECO:0000313" key="2">
    <source>
        <dbReference type="EnsemblFungi" id="FOXG_08925P0"/>
    </source>
</evidence>
<sequence length="332" mass="35731">MAGDGIAFFIFRLFILNQILGRVPRPTASFEGKTIIITGANTGLGFEAARHIIKLGAARLIIAVRSTEKGEAAKSVLAESTGCDPAILEVWPVDLASYASVKAFAARAIAELPRIDALIENAGIASEKWSWAEDNESMVTVNVVSTFLLALLLLPKLRETAACYNTRPNLTVVSSDMHYTVDFNEKDAPEGIFNSLNNEKGADMVSRYPITKLLEVFIVREMAARRPVELCPVTINTTNPGLCSSGLGGGEEGLLFKVGSFLFARSAEVGSRNLVYSASAGAETHGQYLDRCKIQQPATIVTGPGGKTTQERVWDELIAKLEKVQPGITGNL</sequence>
<name>A0A0D2XY54_FUSOF</name>